<gene>
    <name evidence="1" type="ORF">LK09_05680</name>
</gene>
<dbReference type="Pfam" id="PF08922">
    <property type="entry name" value="DUF1905"/>
    <property type="match status" value="1"/>
</dbReference>
<organism evidence="1 2">
    <name type="scientific">Microbacterium mangrovi</name>
    <dbReference type="NCBI Taxonomy" id="1348253"/>
    <lineage>
        <taxon>Bacteria</taxon>
        <taxon>Bacillati</taxon>
        <taxon>Actinomycetota</taxon>
        <taxon>Actinomycetes</taxon>
        <taxon>Micrococcales</taxon>
        <taxon>Microbacteriaceae</taxon>
        <taxon>Microbacterium</taxon>
    </lineage>
</organism>
<dbReference type="Proteomes" id="UP000031030">
    <property type="component" value="Unassembled WGS sequence"/>
</dbReference>
<accession>A0A0B2A9P7</accession>
<dbReference type="AlphaFoldDB" id="A0A0B2A9P7"/>
<dbReference type="EMBL" id="JTDK01000006">
    <property type="protein sequence ID" value="KHK98483.1"/>
    <property type="molecule type" value="Genomic_DNA"/>
</dbReference>
<evidence type="ECO:0000313" key="2">
    <source>
        <dbReference type="Proteomes" id="UP000031030"/>
    </source>
</evidence>
<dbReference type="RefSeq" id="WP_039397034.1">
    <property type="nucleotide sequence ID" value="NZ_JTDK01000006.1"/>
</dbReference>
<dbReference type="Pfam" id="PF13376">
    <property type="entry name" value="OmdA"/>
    <property type="match status" value="1"/>
</dbReference>
<dbReference type="Gene3D" id="2.40.30.100">
    <property type="entry name" value="AF2212/PG0164-like"/>
    <property type="match status" value="1"/>
</dbReference>
<sequence length="150" mass="15854">MSVHLRAVLAPQGPATAIELTDAQVAELGGGKRAAVRVTIGDRSLPLRLGVMGGKNLIGLSKAARADLGVEIGDTVDAVIELDSQDRTVEVPEDLAAALDADPALRAAFDALSYTQRKEHARAVQDAKRADTRERRITAVVEQLRAAGRP</sequence>
<proteinExistence type="predicted"/>
<dbReference type="InterPro" id="IPR037079">
    <property type="entry name" value="AF2212/PG0164-like_sf"/>
</dbReference>
<dbReference type="STRING" id="1348253.LK09_05680"/>
<dbReference type="SUPFAM" id="SSF141694">
    <property type="entry name" value="AF2212/PG0164-like"/>
    <property type="match status" value="1"/>
</dbReference>
<dbReference type="OrthoDB" id="2604865at2"/>
<evidence type="ECO:0000313" key="1">
    <source>
        <dbReference type="EMBL" id="KHK98483.1"/>
    </source>
</evidence>
<dbReference type="InterPro" id="IPR015018">
    <property type="entry name" value="DUF1905"/>
</dbReference>
<keyword evidence="2" id="KW-1185">Reference proteome</keyword>
<comment type="caution">
    <text evidence="1">The sequence shown here is derived from an EMBL/GenBank/DDBJ whole genome shotgun (WGS) entry which is preliminary data.</text>
</comment>
<name>A0A0B2A9P7_9MICO</name>
<reference evidence="1 2" key="1">
    <citation type="submission" date="2014-11" db="EMBL/GenBank/DDBJ databases">
        <title>Genome sequence of Microbacterium mangrovi MUSC 115(T).</title>
        <authorList>
            <person name="Lee L.-H."/>
        </authorList>
    </citation>
    <scope>NUCLEOTIDE SEQUENCE [LARGE SCALE GENOMIC DNA]</scope>
    <source>
        <strain evidence="1 2">MUSC 115</strain>
    </source>
</reference>
<protein>
    <submittedName>
        <fullName evidence="1">2-isopropylmalate synthase</fullName>
    </submittedName>
</protein>